<reference evidence="2 3" key="1">
    <citation type="submission" date="2018-06" db="EMBL/GenBank/DDBJ databases">
        <title>Complete Genome Sequence of Desulfobacter hydrogenophilus (DSM3380).</title>
        <authorList>
            <person name="Marietou A."/>
            <person name="Schreiber L."/>
            <person name="Marshall I."/>
            <person name="Jorgensen B."/>
        </authorList>
    </citation>
    <scope>NUCLEOTIDE SEQUENCE [LARGE SCALE GENOMIC DNA]</scope>
    <source>
        <strain evidence="2 3">DSM 3380</strain>
    </source>
</reference>
<dbReference type="Pfam" id="PF13366">
    <property type="entry name" value="PDDEXK_3"/>
    <property type="match status" value="1"/>
</dbReference>
<gene>
    <name evidence="2" type="ORF">DO021_12135</name>
    <name evidence="1" type="ORF">EYB58_12885</name>
</gene>
<dbReference type="AlphaFoldDB" id="A0A328FE27"/>
<accession>A0A328FE27</accession>
<dbReference type="RefSeq" id="WP_111957015.1">
    <property type="nucleotide sequence ID" value="NZ_CP036313.1"/>
</dbReference>
<dbReference type="Proteomes" id="UP000248798">
    <property type="component" value="Unassembled WGS sequence"/>
</dbReference>
<dbReference type="EMBL" id="QLNI01000023">
    <property type="protein sequence ID" value="RAM01682.1"/>
    <property type="molecule type" value="Genomic_DNA"/>
</dbReference>
<dbReference type="Proteomes" id="UP000293902">
    <property type="component" value="Chromosome"/>
</dbReference>
<reference evidence="1 4" key="2">
    <citation type="submission" date="2019-02" db="EMBL/GenBank/DDBJ databases">
        <title>Complete genome sequence of Desulfobacter hydrogenophilus AcRS1.</title>
        <authorList>
            <person name="Marietou A."/>
            <person name="Lund M.B."/>
            <person name="Marshall I.P.G."/>
            <person name="Schreiber L."/>
            <person name="Jorgensen B."/>
        </authorList>
    </citation>
    <scope>NUCLEOTIDE SEQUENCE [LARGE SCALE GENOMIC DNA]</scope>
    <source>
        <strain evidence="1 4">AcRS1</strain>
    </source>
</reference>
<evidence type="ECO:0000313" key="4">
    <source>
        <dbReference type="Proteomes" id="UP000293902"/>
    </source>
</evidence>
<evidence type="ECO:0000313" key="1">
    <source>
        <dbReference type="EMBL" id="QBH13737.1"/>
    </source>
</evidence>
<organism evidence="2 3">
    <name type="scientific">Desulfobacter hydrogenophilus</name>
    <dbReference type="NCBI Taxonomy" id="2291"/>
    <lineage>
        <taxon>Bacteria</taxon>
        <taxon>Pseudomonadati</taxon>
        <taxon>Thermodesulfobacteriota</taxon>
        <taxon>Desulfobacteria</taxon>
        <taxon>Desulfobacterales</taxon>
        <taxon>Desulfobacteraceae</taxon>
        <taxon>Desulfobacter</taxon>
    </lineage>
</organism>
<proteinExistence type="predicted"/>
<dbReference type="Gene3D" id="3.90.320.10">
    <property type="match status" value="1"/>
</dbReference>
<protein>
    <submittedName>
        <fullName evidence="2">GxxExxY protein</fullName>
    </submittedName>
</protein>
<dbReference type="InterPro" id="IPR011604">
    <property type="entry name" value="PDDEXK-like_dom_sf"/>
</dbReference>
<name>A0A328FE27_9BACT</name>
<sequence length="127" mass="14333">MTENEIAKLIVDASIQVHKETGPGLLETVYEVLLKHELESRGLKVDRQISIPINYKGIKFQQGFKADLIVEDKVIIELKSVETISKAHKKQVLTYLKLTDKKLGFLLNFGEALMKDGITRLINGTIQ</sequence>
<evidence type="ECO:0000313" key="2">
    <source>
        <dbReference type="EMBL" id="RAM01682.1"/>
    </source>
</evidence>
<dbReference type="InterPro" id="IPR026350">
    <property type="entry name" value="GxxExxY"/>
</dbReference>
<keyword evidence="4" id="KW-1185">Reference proteome</keyword>
<evidence type="ECO:0000313" key="3">
    <source>
        <dbReference type="Proteomes" id="UP000248798"/>
    </source>
</evidence>
<dbReference type="EMBL" id="CP036313">
    <property type="protein sequence ID" value="QBH13737.1"/>
    <property type="molecule type" value="Genomic_DNA"/>
</dbReference>
<dbReference type="NCBIfam" id="TIGR04256">
    <property type="entry name" value="GxxExxY"/>
    <property type="match status" value="1"/>
</dbReference>
<dbReference type="OrthoDB" id="9798792at2"/>